<accession>A0ABW2R100</accession>
<feature type="chain" id="PRO_5045378849" evidence="2">
    <location>
        <begin position="16"/>
        <end position="373"/>
    </location>
</feature>
<proteinExistence type="predicted"/>
<keyword evidence="1" id="KW-0175">Coiled coil</keyword>
<name>A0ABW2R100_9NEIS</name>
<dbReference type="RefSeq" id="WP_380188460.1">
    <property type="nucleotide sequence ID" value="NZ_JBHTBQ010000027.1"/>
</dbReference>
<dbReference type="Proteomes" id="UP001596473">
    <property type="component" value="Unassembled WGS sequence"/>
</dbReference>
<reference evidence="4" key="1">
    <citation type="journal article" date="2019" name="Int. J. Syst. Evol. Microbiol.">
        <title>The Global Catalogue of Microorganisms (GCM) 10K type strain sequencing project: providing services to taxonomists for standard genome sequencing and annotation.</title>
        <authorList>
            <consortium name="The Broad Institute Genomics Platform"/>
            <consortium name="The Broad Institute Genome Sequencing Center for Infectious Disease"/>
            <person name="Wu L."/>
            <person name="Ma J."/>
        </authorList>
    </citation>
    <scope>NUCLEOTIDE SEQUENCE [LARGE SCALE GENOMIC DNA]</scope>
    <source>
        <strain evidence="4">CCUG 62945</strain>
    </source>
</reference>
<protein>
    <submittedName>
        <fullName evidence="3">Uncharacterized protein</fullName>
    </submittedName>
</protein>
<evidence type="ECO:0000313" key="4">
    <source>
        <dbReference type="Proteomes" id="UP001596473"/>
    </source>
</evidence>
<evidence type="ECO:0000256" key="1">
    <source>
        <dbReference type="SAM" id="Coils"/>
    </source>
</evidence>
<comment type="caution">
    <text evidence="3">The sequence shown here is derived from an EMBL/GenBank/DDBJ whole genome shotgun (WGS) entry which is preliminary data.</text>
</comment>
<feature type="coiled-coil region" evidence="1">
    <location>
        <begin position="155"/>
        <end position="182"/>
    </location>
</feature>
<keyword evidence="2" id="KW-0732">Signal</keyword>
<evidence type="ECO:0000313" key="3">
    <source>
        <dbReference type="EMBL" id="MFC7420869.1"/>
    </source>
</evidence>
<gene>
    <name evidence="3" type="ORF">ACFQNF_13450</name>
</gene>
<organism evidence="3 4">
    <name type="scientific">Iodobacter arcticus</name>
    <dbReference type="NCBI Taxonomy" id="590593"/>
    <lineage>
        <taxon>Bacteria</taxon>
        <taxon>Pseudomonadati</taxon>
        <taxon>Pseudomonadota</taxon>
        <taxon>Betaproteobacteria</taxon>
        <taxon>Neisseriales</taxon>
        <taxon>Chitinibacteraceae</taxon>
        <taxon>Iodobacter</taxon>
    </lineage>
</organism>
<sequence length="373" mass="41300">MRCWLFLLLCGHAIAGPLMVESRTMAWKAKAEDAPLYAAGWARGDIKMPYLLGGTDVANRINDVLYLSVVGIAAPLKAGKTFQLTESSGELDGTASLDFSVLRNDGRIFSLAMNAEGCGAYCESYVRSYSFDTATGRALSAVDLFTPSGLAVVAKAMQAERKRRYMAQIKDLKRQQAELKRSQRGDLSDIEERIAFNEECLGRERQQNSPQQDVLRYMRFSLPKNKAAVFSSGRCSAHVNRALDDVDEVDLVLLPKDLAGLLNAYGKALLLEQAKAAPPDDLFEQVLHGKIGNAAITMRLNRPYEDGSFSGVYYYEKYHKVLSLRGIKKGSNLELTEQLAESDQAKINLDITAAQWFGQWLGNNKQVPVILGW</sequence>
<evidence type="ECO:0000256" key="2">
    <source>
        <dbReference type="SAM" id="SignalP"/>
    </source>
</evidence>
<feature type="signal peptide" evidence="2">
    <location>
        <begin position="1"/>
        <end position="15"/>
    </location>
</feature>
<dbReference type="EMBL" id="JBHTBQ010000027">
    <property type="protein sequence ID" value="MFC7420869.1"/>
    <property type="molecule type" value="Genomic_DNA"/>
</dbReference>
<keyword evidence="4" id="KW-1185">Reference proteome</keyword>